<dbReference type="EMBL" id="JAGJCF010000002">
    <property type="protein sequence ID" value="MBP0614935.1"/>
    <property type="molecule type" value="Genomic_DNA"/>
</dbReference>
<dbReference type="Proteomes" id="UP000678276">
    <property type="component" value="Unassembled WGS sequence"/>
</dbReference>
<keyword evidence="2" id="KW-1185">Reference proteome</keyword>
<dbReference type="InterPro" id="IPR021232">
    <property type="entry name" value="DUF2735"/>
</dbReference>
<accession>A0ABS4BDV4</accession>
<gene>
    <name evidence="1" type="ORF">J6595_05000</name>
</gene>
<comment type="caution">
    <text evidence="1">The sequence shown here is derived from an EMBL/GenBank/DDBJ whole genome shotgun (WGS) entry which is preliminary data.</text>
</comment>
<name>A0ABS4BDV4_9HYPH</name>
<proteinExistence type="predicted"/>
<organism evidence="1 2">
    <name type="scientific">Jiella mangrovi</name>
    <dbReference type="NCBI Taxonomy" id="2821407"/>
    <lineage>
        <taxon>Bacteria</taxon>
        <taxon>Pseudomonadati</taxon>
        <taxon>Pseudomonadota</taxon>
        <taxon>Alphaproteobacteria</taxon>
        <taxon>Hyphomicrobiales</taxon>
        <taxon>Aurantimonadaceae</taxon>
        <taxon>Jiella</taxon>
    </lineage>
</organism>
<reference evidence="1 2" key="1">
    <citation type="submission" date="2021-04" db="EMBL/GenBank/DDBJ databases">
        <title>Whole genome sequence of Jiella sp. KSK16Y-1.</title>
        <authorList>
            <person name="Tuo L."/>
        </authorList>
    </citation>
    <scope>NUCLEOTIDE SEQUENCE [LARGE SCALE GENOMIC DNA]</scope>
    <source>
        <strain evidence="1 2">KSK16Y-1</strain>
    </source>
</reference>
<sequence>MTTIDNRPSAEILQFPVAARRAAVEATRRPNRGNLPDFVEFAMGGASYHDEAIREEAETHKRGH</sequence>
<evidence type="ECO:0000313" key="1">
    <source>
        <dbReference type="EMBL" id="MBP0614935.1"/>
    </source>
</evidence>
<dbReference type="Pfam" id="PF10931">
    <property type="entry name" value="DUF2735"/>
    <property type="match status" value="1"/>
</dbReference>
<protein>
    <submittedName>
        <fullName evidence="1">DUF2735 domain-containing protein</fullName>
    </submittedName>
</protein>
<dbReference type="RefSeq" id="WP_209593329.1">
    <property type="nucleotide sequence ID" value="NZ_JAGJCF010000002.1"/>
</dbReference>
<evidence type="ECO:0000313" key="2">
    <source>
        <dbReference type="Proteomes" id="UP000678276"/>
    </source>
</evidence>